<dbReference type="InParanoid" id="H2Y7W8"/>
<accession>H2Y7W8</accession>
<protein>
    <submittedName>
        <fullName evidence="2">Uncharacterized protein</fullName>
    </submittedName>
</protein>
<dbReference type="HOGENOM" id="CLU_717562_0_0_1"/>
<keyword evidence="1" id="KW-0732">Signal</keyword>
<reference evidence="3" key="1">
    <citation type="submission" date="2003-08" db="EMBL/GenBank/DDBJ databases">
        <authorList>
            <person name="Birren B."/>
            <person name="Nusbaum C."/>
            <person name="Abebe A."/>
            <person name="Abouelleil A."/>
            <person name="Adekoya E."/>
            <person name="Ait-zahra M."/>
            <person name="Allen N."/>
            <person name="Allen T."/>
            <person name="An P."/>
            <person name="Anderson M."/>
            <person name="Anderson S."/>
            <person name="Arachchi H."/>
            <person name="Armbruster J."/>
            <person name="Bachantsang P."/>
            <person name="Baldwin J."/>
            <person name="Barry A."/>
            <person name="Bayul T."/>
            <person name="Blitshsteyn B."/>
            <person name="Bloom T."/>
            <person name="Blye J."/>
            <person name="Boguslavskiy L."/>
            <person name="Borowsky M."/>
            <person name="Boukhgalter B."/>
            <person name="Brunache A."/>
            <person name="Butler J."/>
            <person name="Calixte N."/>
            <person name="Calvo S."/>
            <person name="Camarata J."/>
            <person name="Campo K."/>
            <person name="Chang J."/>
            <person name="Cheshatsang Y."/>
            <person name="Citroen M."/>
            <person name="Collymore A."/>
            <person name="Considine T."/>
            <person name="Cook A."/>
            <person name="Cooke P."/>
            <person name="Corum B."/>
            <person name="Cuomo C."/>
            <person name="David R."/>
            <person name="Dawoe T."/>
            <person name="Degray S."/>
            <person name="Dodge S."/>
            <person name="Dooley K."/>
            <person name="Dorje P."/>
            <person name="Dorjee K."/>
            <person name="Dorris L."/>
            <person name="Duffey N."/>
            <person name="Dupes A."/>
            <person name="Elkins T."/>
            <person name="Engels R."/>
            <person name="Erickson J."/>
            <person name="Farina A."/>
            <person name="Faro S."/>
            <person name="Ferreira P."/>
            <person name="Fischer H."/>
            <person name="Fitzgerald M."/>
            <person name="Foley K."/>
            <person name="Gage D."/>
            <person name="Galagan J."/>
            <person name="Gearin G."/>
            <person name="Gnerre S."/>
            <person name="Gnirke A."/>
            <person name="Goyette A."/>
            <person name="Graham J."/>
            <person name="Grandbois E."/>
            <person name="Gyaltsen K."/>
            <person name="Hafez N."/>
            <person name="Hagopian D."/>
            <person name="Hagos B."/>
            <person name="Hall J."/>
            <person name="Hatcher B."/>
            <person name="Heller A."/>
            <person name="Higgins H."/>
            <person name="Honan T."/>
            <person name="Horn A."/>
            <person name="Houde N."/>
            <person name="Hughes L."/>
            <person name="Hulme W."/>
            <person name="Husby E."/>
            <person name="Iliev I."/>
            <person name="Jaffe D."/>
            <person name="Jones C."/>
            <person name="Kamal M."/>
            <person name="Kamat A."/>
            <person name="Kamvysselis M."/>
            <person name="Karlsson E."/>
            <person name="Kells C."/>
            <person name="Kieu A."/>
            <person name="Kisner P."/>
            <person name="Kodira C."/>
            <person name="Kulbokas E."/>
            <person name="Labutti K."/>
            <person name="Lama D."/>
            <person name="Landers T."/>
            <person name="Leger J."/>
            <person name="Levine S."/>
            <person name="Lewis D."/>
            <person name="Lewis T."/>
            <person name="Lindblad-toh K."/>
            <person name="Liu X."/>
            <person name="Lokyitsang T."/>
            <person name="Lokyitsang Y."/>
            <person name="Lucien O."/>
            <person name="Lui A."/>
            <person name="Ma L.J."/>
            <person name="Mabbitt R."/>
            <person name="Macdonald J."/>
            <person name="Maclean C."/>
            <person name="Major J."/>
            <person name="Manning J."/>
            <person name="Marabella R."/>
            <person name="Maru K."/>
            <person name="Matthews C."/>
            <person name="Mauceli E."/>
            <person name="Mccarthy M."/>
            <person name="Mcdonough S."/>
            <person name="Mcghee T."/>
            <person name="Meldrim J."/>
            <person name="Meneus L."/>
            <person name="Mesirov J."/>
            <person name="Mihalev A."/>
            <person name="Mihova T."/>
            <person name="Mikkelsen T."/>
            <person name="Mlenga V."/>
            <person name="Moru K."/>
            <person name="Mozes J."/>
            <person name="Mulrain L."/>
            <person name="Munson G."/>
            <person name="Naylor J."/>
            <person name="Newes C."/>
            <person name="Nguyen C."/>
            <person name="Nguyen N."/>
            <person name="Nguyen T."/>
            <person name="Nicol R."/>
            <person name="Nielsen C."/>
            <person name="Nizzari M."/>
            <person name="Norbu C."/>
            <person name="Norbu N."/>
            <person name="O'donnell P."/>
            <person name="Okoawo O."/>
            <person name="O'leary S."/>
            <person name="Omotosho B."/>
            <person name="O'neill K."/>
            <person name="Osman S."/>
            <person name="Parker S."/>
            <person name="Perrin D."/>
            <person name="Phunkhang P."/>
            <person name="Piqani B."/>
            <person name="Purcell S."/>
            <person name="Rachupka T."/>
            <person name="Ramasamy U."/>
            <person name="Rameau R."/>
            <person name="Ray V."/>
            <person name="Raymond C."/>
            <person name="Retta R."/>
            <person name="Richardson S."/>
            <person name="Rise C."/>
            <person name="Rodriguez J."/>
            <person name="Rogers J."/>
            <person name="Rogov P."/>
            <person name="Rutman M."/>
            <person name="Schupbach R."/>
            <person name="Seaman C."/>
            <person name="Settipalli S."/>
            <person name="Sharpe T."/>
            <person name="Sheridan J."/>
            <person name="Sherpa N."/>
            <person name="Shi J."/>
            <person name="Smirnov S."/>
            <person name="Smith C."/>
            <person name="Sougnez C."/>
            <person name="Spencer B."/>
            <person name="Stalker J."/>
            <person name="Stange-thomann N."/>
            <person name="Stavropoulos S."/>
            <person name="Stetson K."/>
            <person name="Stone C."/>
            <person name="Stone S."/>
            <person name="Stubbs M."/>
            <person name="Talamas J."/>
            <person name="Tchuinga P."/>
            <person name="Tenzing P."/>
            <person name="Tesfaye S."/>
            <person name="Theodore J."/>
            <person name="Thoulutsang Y."/>
            <person name="Topham K."/>
            <person name="Towey S."/>
            <person name="Tsamla T."/>
            <person name="Tsomo N."/>
            <person name="Vallee D."/>
            <person name="Vassiliev H."/>
            <person name="Venkataraman V."/>
            <person name="Vinson J."/>
            <person name="Vo A."/>
            <person name="Wade C."/>
            <person name="Wang S."/>
            <person name="Wangchuk T."/>
            <person name="Wangdi T."/>
            <person name="Whittaker C."/>
            <person name="Wilkinson J."/>
            <person name="Wu Y."/>
            <person name="Wyman D."/>
            <person name="Yadav S."/>
            <person name="Yang S."/>
            <person name="Yang X."/>
            <person name="Yeager S."/>
            <person name="Yee E."/>
            <person name="Young G."/>
            <person name="Zainoun J."/>
            <person name="Zembeck L."/>
            <person name="Zimmer A."/>
            <person name="Zody M."/>
            <person name="Lander E."/>
        </authorList>
    </citation>
    <scope>NUCLEOTIDE SEQUENCE [LARGE SCALE GENOMIC DNA]</scope>
</reference>
<reference evidence="2" key="2">
    <citation type="submission" date="2025-08" db="UniProtKB">
        <authorList>
            <consortium name="Ensembl"/>
        </authorList>
    </citation>
    <scope>IDENTIFICATION</scope>
</reference>
<evidence type="ECO:0000256" key="1">
    <source>
        <dbReference type="SAM" id="SignalP"/>
    </source>
</evidence>
<evidence type="ECO:0000313" key="3">
    <source>
        <dbReference type="Proteomes" id="UP000007875"/>
    </source>
</evidence>
<reference evidence="2" key="3">
    <citation type="submission" date="2025-09" db="UniProtKB">
        <authorList>
            <consortium name="Ensembl"/>
        </authorList>
    </citation>
    <scope>IDENTIFICATION</scope>
</reference>
<dbReference type="GeneTree" id="ENSGT00530000069356"/>
<dbReference type="AlphaFoldDB" id="H2Y7W8"/>
<evidence type="ECO:0000313" key="2">
    <source>
        <dbReference type="Ensembl" id="ENSCSAVP00000001416.1"/>
    </source>
</evidence>
<proteinExistence type="predicted"/>
<dbReference type="Proteomes" id="UP000007875">
    <property type="component" value="Unassembled WGS sequence"/>
</dbReference>
<name>H2Y7W8_CIOSA</name>
<feature type="chain" id="PRO_5003578424" evidence="1">
    <location>
        <begin position="21"/>
        <end position="385"/>
    </location>
</feature>
<dbReference type="Ensembl" id="ENSCSAVT00000001434.1">
    <property type="protein sequence ID" value="ENSCSAVP00000001416.1"/>
    <property type="gene ID" value="ENSCSAVG00000000801.1"/>
</dbReference>
<organism evidence="2 3">
    <name type="scientific">Ciona savignyi</name>
    <name type="common">Pacific transparent sea squirt</name>
    <dbReference type="NCBI Taxonomy" id="51511"/>
    <lineage>
        <taxon>Eukaryota</taxon>
        <taxon>Metazoa</taxon>
        <taxon>Chordata</taxon>
        <taxon>Tunicata</taxon>
        <taxon>Ascidiacea</taxon>
        <taxon>Phlebobranchia</taxon>
        <taxon>Cionidae</taxon>
        <taxon>Ciona</taxon>
    </lineage>
</organism>
<keyword evidence="3" id="KW-1185">Reference proteome</keyword>
<feature type="signal peptide" evidence="1">
    <location>
        <begin position="1"/>
        <end position="20"/>
    </location>
</feature>
<sequence>MRGYFVFVCALLCLATAVCGIQESCSISGSGVYSNGMVFTSLKDDGSTYSCRCGGYNCRRMSCTKRATAATTAPPTTTSDNDDDEDGDVIFGMVPGEPVVIEPVVEQPATNAPVVPQHQPVILLPGQPLHPYSGGEITPVRTEPCVDTESGRSFQRGSEFHRVRKDQARLLCKCPATGDPVIKCKNAPCEMAAAPAMPEGYTPSENFACYDVWNRQEHQHGSTFIRTRFIDPAKTISGRYRCTCSYGATRCSAIDMPCCDQETGQWKGMNEKFFVERSYLGTPAKCTCLMQRQRFDYCLPLQTASTNVGSVPIRGRYPTIQVPGQSVPGRYVPSRPQGQCYDSRYTHQYYQVGSSFDQDRGRLGIWHCNCMRQGNVYRLRCTSRM</sequence>